<feature type="binding site" evidence="4">
    <location>
        <position position="69"/>
    </location>
    <ligand>
        <name>substrate</name>
    </ligand>
</feature>
<evidence type="ECO:0000256" key="1">
    <source>
        <dbReference type="ARBA" id="ARBA00010638"/>
    </source>
</evidence>
<dbReference type="GO" id="GO:0035999">
    <property type="term" value="P:tetrahydrofolate interconversion"/>
    <property type="evidence" value="ECO:0007669"/>
    <property type="project" value="TreeGrafter"/>
</dbReference>
<dbReference type="Proteomes" id="UP000824037">
    <property type="component" value="Unassembled WGS sequence"/>
</dbReference>
<dbReference type="InterPro" id="IPR002698">
    <property type="entry name" value="FTHF_cligase"/>
</dbReference>
<proteinExistence type="inferred from homology"/>
<dbReference type="SUPFAM" id="SSF100950">
    <property type="entry name" value="NagB/RpiA/CoA transferase-like"/>
    <property type="match status" value="1"/>
</dbReference>
<dbReference type="EC" id="6.3.3.2" evidence="5"/>
<dbReference type="NCBIfam" id="TIGR02727">
    <property type="entry name" value="MTHFS_bact"/>
    <property type="match status" value="1"/>
</dbReference>
<organism evidence="6 7">
    <name type="scientific">Candidatus Ruania gallistercoris</name>
    <dbReference type="NCBI Taxonomy" id="2838746"/>
    <lineage>
        <taxon>Bacteria</taxon>
        <taxon>Bacillati</taxon>
        <taxon>Actinomycetota</taxon>
        <taxon>Actinomycetes</taxon>
        <taxon>Micrococcales</taxon>
        <taxon>Ruaniaceae</taxon>
        <taxon>Ruania</taxon>
    </lineage>
</organism>
<evidence type="ECO:0000256" key="5">
    <source>
        <dbReference type="RuleBase" id="RU361279"/>
    </source>
</evidence>
<keyword evidence="5" id="KW-0479">Metal-binding</keyword>
<keyword evidence="2 4" id="KW-0547">Nucleotide-binding</keyword>
<dbReference type="GO" id="GO:0030272">
    <property type="term" value="F:5-formyltetrahydrofolate cyclo-ligase activity"/>
    <property type="evidence" value="ECO:0007669"/>
    <property type="project" value="UniProtKB-EC"/>
</dbReference>
<evidence type="ECO:0000313" key="7">
    <source>
        <dbReference type="Proteomes" id="UP000824037"/>
    </source>
</evidence>
<feature type="binding site" evidence="4">
    <location>
        <begin position="148"/>
        <end position="156"/>
    </location>
    <ligand>
        <name>ATP</name>
        <dbReference type="ChEBI" id="CHEBI:30616"/>
    </ligand>
</feature>
<evidence type="ECO:0000256" key="2">
    <source>
        <dbReference type="ARBA" id="ARBA00022741"/>
    </source>
</evidence>
<sequence length="206" mass="22488">MWSLTSSLPQHDGLELDDAKQLLRASVHQHRKNRPEKERQAAAEQIAEHARELLDGVQVAAAYAARPTEPETSALLRVLDEAGVEILLPMLGPGLSRDWATYRPGDPLEVRAPGRPPDPEGPGLGEDAIARADVVFAPALSVDRQGVRLGQGGGWYDRVLRFVRPGTRVFAVIFDDERSSESLPVAAHDRRVDGILTPSGWELLGD</sequence>
<comment type="catalytic activity">
    <reaction evidence="5">
        <text>(6S)-5-formyl-5,6,7,8-tetrahydrofolate + ATP = (6R)-5,10-methenyltetrahydrofolate + ADP + phosphate</text>
        <dbReference type="Rhea" id="RHEA:10488"/>
        <dbReference type="ChEBI" id="CHEBI:30616"/>
        <dbReference type="ChEBI" id="CHEBI:43474"/>
        <dbReference type="ChEBI" id="CHEBI:57455"/>
        <dbReference type="ChEBI" id="CHEBI:57457"/>
        <dbReference type="ChEBI" id="CHEBI:456216"/>
        <dbReference type="EC" id="6.3.3.2"/>
    </reaction>
</comment>
<dbReference type="PANTHER" id="PTHR23407:SF1">
    <property type="entry name" value="5-FORMYLTETRAHYDROFOLATE CYCLO-LIGASE"/>
    <property type="match status" value="1"/>
</dbReference>
<comment type="cofactor">
    <cofactor evidence="5">
        <name>Mg(2+)</name>
        <dbReference type="ChEBI" id="CHEBI:18420"/>
    </cofactor>
</comment>
<reference evidence="6" key="1">
    <citation type="journal article" date="2021" name="PeerJ">
        <title>Extensive microbial diversity within the chicken gut microbiome revealed by metagenomics and culture.</title>
        <authorList>
            <person name="Gilroy R."/>
            <person name="Ravi A."/>
            <person name="Getino M."/>
            <person name="Pursley I."/>
            <person name="Horton D.L."/>
            <person name="Alikhan N.F."/>
            <person name="Baker D."/>
            <person name="Gharbi K."/>
            <person name="Hall N."/>
            <person name="Watson M."/>
            <person name="Adriaenssens E.M."/>
            <person name="Foster-Nyarko E."/>
            <person name="Jarju S."/>
            <person name="Secka A."/>
            <person name="Antonio M."/>
            <person name="Oren A."/>
            <person name="Chaudhuri R.R."/>
            <person name="La Ragione R."/>
            <person name="Hildebrand F."/>
            <person name="Pallen M.J."/>
        </authorList>
    </citation>
    <scope>NUCLEOTIDE SEQUENCE</scope>
    <source>
        <strain evidence="6">ChiGjej4B4-7305</strain>
    </source>
</reference>
<gene>
    <name evidence="6" type="ORF">H9815_01635</name>
</gene>
<feature type="binding site" evidence="4">
    <location>
        <begin position="20"/>
        <end position="24"/>
    </location>
    <ligand>
        <name>ATP</name>
        <dbReference type="ChEBI" id="CHEBI:30616"/>
    </ligand>
</feature>
<comment type="similarity">
    <text evidence="1 5">Belongs to the 5-formyltetrahydrofolate cyclo-ligase family.</text>
</comment>
<dbReference type="GO" id="GO:0046872">
    <property type="term" value="F:metal ion binding"/>
    <property type="evidence" value="ECO:0007669"/>
    <property type="project" value="UniProtKB-KW"/>
</dbReference>
<dbReference type="InterPro" id="IPR024185">
    <property type="entry name" value="FTHF_cligase-like_sf"/>
</dbReference>
<dbReference type="PANTHER" id="PTHR23407">
    <property type="entry name" value="ATPASE INHIBITOR/5-FORMYLTETRAHYDROFOLATE CYCLO-LIGASE"/>
    <property type="match status" value="1"/>
</dbReference>
<evidence type="ECO:0000256" key="4">
    <source>
        <dbReference type="PIRSR" id="PIRSR006806-1"/>
    </source>
</evidence>
<comment type="caution">
    <text evidence="6">The sequence shown here is derived from an EMBL/GenBank/DDBJ whole genome shotgun (WGS) entry which is preliminary data.</text>
</comment>
<dbReference type="EMBL" id="DXBY01000030">
    <property type="protein sequence ID" value="HIZ34451.1"/>
    <property type="molecule type" value="Genomic_DNA"/>
</dbReference>
<reference evidence="6" key="2">
    <citation type="submission" date="2021-04" db="EMBL/GenBank/DDBJ databases">
        <authorList>
            <person name="Gilroy R."/>
        </authorList>
    </citation>
    <scope>NUCLEOTIDE SEQUENCE</scope>
    <source>
        <strain evidence="6">ChiGjej4B4-7305</strain>
    </source>
</reference>
<accession>A0A9D2EBU0</accession>
<keyword evidence="5" id="KW-0460">Magnesium</keyword>
<dbReference type="InterPro" id="IPR037171">
    <property type="entry name" value="NagB/RpiA_transferase-like"/>
</dbReference>
<dbReference type="GO" id="GO:0009396">
    <property type="term" value="P:folic acid-containing compound biosynthetic process"/>
    <property type="evidence" value="ECO:0007669"/>
    <property type="project" value="TreeGrafter"/>
</dbReference>
<protein>
    <recommendedName>
        <fullName evidence="5">5-formyltetrahydrofolate cyclo-ligase</fullName>
        <ecNumber evidence="5">6.3.3.2</ecNumber>
    </recommendedName>
</protein>
<keyword evidence="3 4" id="KW-0067">ATP-binding</keyword>
<dbReference type="PIRSF" id="PIRSF006806">
    <property type="entry name" value="FTHF_cligase"/>
    <property type="match status" value="1"/>
</dbReference>
<dbReference type="GO" id="GO:0005524">
    <property type="term" value="F:ATP binding"/>
    <property type="evidence" value="ECO:0007669"/>
    <property type="project" value="UniProtKB-KW"/>
</dbReference>
<evidence type="ECO:0000313" key="6">
    <source>
        <dbReference type="EMBL" id="HIZ34451.1"/>
    </source>
</evidence>
<keyword evidence="6" id="KW-0436">Ligase</keyword>
<dbReference type="Gene3D" id="3.40.50.10420">
    <property type="entry name" value="NagB/RpiA/CoA transferase-like"/>
    <property type="match status" value="1"/>
</dbReference>
<name>A0A9D2EBU0_9MICO</name>
<dbReference type="AlphaFoldDB" id="A0A9D2EBU0"/>
<evidence type="ECO:0000256" key="3">
    <source>
        <dbReference type="ARBA" id="ARBA00022840"/>
    </source>
</evidence>
<dbReference type="Pfam" id="PF01812">
    <property type="entry name" value="5-FTHF_cyc-lig"/>
    <property type="match status" value="1"/>
</dbReference>